<dbReference type="Pfam" id="PF13399">
    <property type="entry name" value="LytR_C"/>
    <property type="match status" value="1"/>
</dbReference>
<dbReference type="EMBL" id="LT629757">
    <property type="protein sequence ID" value="SDT05289.1"/>
    <property type="molecule type" value="Genomic_DNA"/>
</dbReference>
<evidence type="ECO:0000256" key="2">
    <source>
        <dbReference type="SAM" id="Phobius"/>
    </source>
</evidence>
<protein>
    <submittedName>
        <fullName evidence="4">LytR cell envelope-related transcriptional attenuator</fullName>
    </submittedName>
</protein>
<evidence type="ECO:0000259" key="3">
    <source>
        <dbReference type="Pfam" id="PF13399"/>
    </source>
</evidence>
<sequence length="172" mass="18356">MSLPPRAPRSRDERGVVLSTRLLALCISAVAMAGLVYLANDPDEVRPDQATAVRSTPSATPSPSATVAPSTAPLTRKPTPVKPAETYVVVFNNTRTAGLAGTVAEKAKVAGWNVVGSDNWYGTVDGTSVYYPPRLKQAAEALGRDLGITRLKPSEEPMQFDRLTVILTDDYS</sequence>
<dbReference type="AlphaFoldDB" id="A0A1H1X9F8"/>
<keyword evidence="2" id="KW-1133">Transmembrane helix</keyword>
<evidence type="ECO:0000313" key="4">
    <source>
        <dbReference type="EMBL" id="SDT05289.1"/>
    </source>
</evidence>
<evidence type="ECO:0000256" key="1">
    <source>
        <dbReference type="SAM" id="MobiDB-lite"/>
    </source>
</evidence>
<dbReference type="OrthoDB" id="4350621at2"/>
<dbReference type="Gene3D" id="3.30.70.2390">
    <property type="match status" value="1"/>
</dbReference>
<dbReference type="RefSeq" id="WP_091732132.1">
    <property type="nucleotide sequence ID" value="NZ_LT629757.1"/>
</dbReference>
<keyword evidence="5" id="KW-1185">Reference proteome</keyword>
<feature type="region of interest" description="Disordered" evidence="1">
    <location>
        <begin position="48"/>
        <end position="79"/>
    </location>
</feature>
<dbReference type="InterPro" id="IPR027381">
    <property type="entry name" value="LytR/CpsA/Psr_C"/>
</dbReference>
<name>A0A1H1X9F8_9ACTN</name>
<feature type="compositionally biased region" description="Low complexity" evidence="1">
    <location>
        <begin position="50"/>
        <end position="73"/>
    </location>
</feature>
<keyword evidence="2" id="KW-0812">Transmembrane</keyword>
<accession>A0A1H1X9F8</accession>
<organism evidence="4 5">
    <name type="scientific">Nocardioides scoriae</name>
    <dbReference type="NCBI Taxonomy" id="642780"/>
    <lineage>
        <taxon>Bacteria</taxon>
        <taxon>Bacillati</taxon>
        <taxon>Actinomycetota</taxon>
        <taxon>Actinomycetes</taxon>
        <taxon>Propionibacteriales</taxon>
        <taxon>Nocardioidaceae</taxon>
        <taxon>Nocardioides</taxon>
    </lineage>
</organism>
<reference evidence="5" key="1">
    <citation type="submission" date="2016-10" db="EMBL/GenBank/DDBJ databases">
        <authorList>
            <person name="Varghese N."/>
            <person name="Submissions S."/>
        </authorList>
    </citation>
    <scope>NUCLEOTIDE SEQUENCE [LARGE SCALE GENOMIC DNA]</scope>
    <source>
        <strain evidence="5">DSM 22127</strain>
    </source>
</reference>
<dbReference type="STRING" id="642780.SAMN04488570_3401"/>
<dbReference type="Proteomes" id="UP000198859">
    <property type="component" value="Chromosome I"/>
</dbReference>
<feature type="transmembrane region" description="Helical" evidence="2">
    <location>
        <begin position="21"/>
        <end position="39"/>
    </location>
</feature>
<feature type="domain" description="LytR/CpsA/Psr regulator C-terminal" evidence="3">
    <location>
        <begin position="87"/>
        <end position="171"/>
    </location>
</feature>
<gene>
    <name evidence="4" type="ORF">SAMN04488570_3401</name>
</gene>
<proteinExistence type="predicted"/>
<keyword evidence="2" id="KW-0472">Membrane</keyword>
<evidence type="ECO:0000313" key="5">
    <source>
        <dbReference type="Proteomes" id="UP000198859"/>
    </source>
</evidence>